<keyword evidence="2" id="KW-1133">Transmembrane helix</keyword>
<organism evidence="3 4">
    <name type="scientific">Streptohalobacillus salinus</name>
    <dbReference type="NCBI Taxonomy" id="621096"/>
    <lineage>
        <taxon>Bacteria</taxon>
        <taxon>Bacillati</taxon>
        <taxon>Bacillota</taxon>
        <taxon>Bacilli</taxon>
        <taxon>Bacillales</taxon>
        <taxon>Bacillaceae</taxon>
        <taxon>Streptohalobacillus</taxon>
    </lineage>
</organism>
<evidence type="ECO:0000313" key="4">
    <source>
        <dbReference type="Proteomes" id="UP000247922"/>
    </source>
</evidence>
<proteinExistence type="predicted"/>
<dbReference type="Gene3D" id="1.25.40.10">
    <property type="entry name" value="Tetratricopeptide repeat domain"/>
    <property type="match status" value="1"/>
</dbReference>
<name>A0A2V3W9E1_9BACI</name>
<dbReference type="PROSITE" id="PS50005">
    <property type="entry name" value="TPR"/>
    <property type="match status" value="1"/>
</dbReference>
<keyword evidence="2" id="KW-0812">Transmembrane</keyword>
<dbReference type="OrthoDB" id="43895at2"/>
<accession>A0A2V3W9E1</accession>
<dbReference type="SUPFAM" id="SSF48452">
    <property type="entry name" value="TPR-like"/>
    <property type="match status" value="1"/>
</dbReference>
<evidence type="ECO:0000256" key="1">
    <source>
        <dbReference type="PROSITE-ProRule" id="PRU00339"/>
    </source>
</evidence>
<comment type="caution">
    <text evidence="3">The sequence shown here is derived from an EMBL/GenBank/DDBJ whole genome shotgun (WGS) entry which is preliminary data.</text>
</comment>
<keyword evidence="2" id="KW-0472">Membrane</keyword>
<feature type="repeat" description="TPR" evidence="1">
    <location>
        <begin position="304"/>
        <end position="337"/>
    </location>
</feature>
<dbReference type="EMBL" id="QJJR01000006">
    <property type="protein sequence ID" value="PXW90983.1"/>
    <property type="molecule type" value="Genomic_DNA"/>
</dbReference>
<keyword evidence="4" id="KW-1185">Reference proteome</keyword>
<sequence>MKTFFRKTIVIIVILIIIELLQYSITNNSTIKKVSDFFEERSDIQYQVQVRGIIDEMTYKKHIEGSTEGYIYTNIEDTKKIEKEIIDAVSQMDRVASDISLENNKHSFELILYDSVQDFKMQTKGIIPENHRGLAVYDGLVIHMPAENITQDVFSHEYLHFKTHSFSKENNLEFYNYPVWFIEGIAKLSENYFGIETSPIFLEKVHAFNKMDNKMKYGTSYLQSHIGILKIIELSGYDSIKNIMLETREKDFYTAFKDEVGISIEELEKMLTIQSKINPIESGKDANVRLKELETYTKTYPNDSKSLQLLAYYYWKAGYYQRSEETYNKSLKIDPNNIITLNQLAMMYEDTSKNEEAVKVRKEIHSLKKK</sequence>
<dbReference type="InterPro" id="IPR011990">
    <property type="entry name" value="TPR-like_helical_dom_sf"/>
</dbReference>
<feature type="transmembrane region" description="Helical" evidence="2">
    <location>
        <begin position="7"/>
        <end position="25"/>
    </location>
</feature>
<reference evidence="3 4" key="1">
    <citation type="submission" date="2018-05" db="EMBL/GenBank/DDBJ databases">
        <title>Genomic Encyclopedia of Type Strains, Phase IV (KMG-IV): sequencing the most valuable type-strain genomes for metagenomic binning, comparative biology and taxonomic classification.</title>
        <authorList>
            <person name="Goeker M."/>
        </authorList>
    </citation>
    <scope>NUCLEOTIDE SEQUENCE [LARGE SCALE GENOMIC DNA]</scope>
    <source>
        <strain evidence="3 4">DSM 22440</strain>
    </source>
</reference>
<keyword evidence="1" id="KW-0802">TPR repeat</keyword>
<dbReference type="Pfam" id="PF13181">
    <property type="entry name" value="TPR_8"/>
    <property type="match status" value="1"/>
</dbReference>
<dbReference type="RefSeq" id="WP_110251323.1">
    <property type="nucleotide sequence ID" value="NZ_QJJR01000006.1"/>
</dbReference>
<dbReference type="InterPro" id="IPR019734">
    <property type="entry name" value="TPR_rpt"/>
</dbReference>
<protein>
    <submittedName>
        <fullName evidence="3">Tetratricopeptide repeat protein</fullName>
    </submittedName>
</protein>
<evidence type="ECO:0000256" key="2">
    <source>
        <dbReference type="SAM" id="Phobius"/>
    </source>
</evidence>
<dbReference type="Proteomes" id="UP000247922">
    <property type="component" value="Unassembled WGS sequence"/>
</dbReference>
<gene>
    <name evidence="3" type="ORF">DES38_10617</name>
</gene>
<dbReference type="AlphaFoldDB" id="A0A2V3W9E1"/>
<evidence type="ECO:0000313" key="3">
    <source>
        <dbReference type="EMBL" id="PXW90983.1"/>
    </source>
</evidence>